<keyword evidence="9" id="KW-1185">Reference proteome</keyword>
<protein>
    <submittedName>
        <fullName evidence="8">Membrane protein</fullName>
    </submittedName>
</protein>
<feature type="transmembrane region" description="Helical" evidence="6">
    <location>
        <begin position="39"/>
        <end position="61"/>
    </location>
</feature>
<proteinExistence type="inferred from homology"/>
<evidence type="ECO:0000256" key="4">
    <source>
        <dbReference type="ARBA" id="ARBA00022989"/>
    </source>
</evidence>
<evidence type="ECO:0000313" key="8">
    <source>
        <dbReference type="EMBL" id="BDR56396.1"/>
    </source>
</evidence>
<gene>
    <name evidence="8" type="ORF">KIMC2_09580</name>
</gene>
<organism evidence="8 9">
    <name type="scientific">Xylocopilactobacillus apis</name>
    <dbReference type="NCBI Taxonomy" id="2932183"/>
    <lineage>
        <taxon>Bacteria</taxon>
        <taxon>Bacillati</taxon>
        <taxon>Bacillota</taxon>
        <taxon>Bacilli</taxon>
        <taxon>Lactobacillales</taxon>
        <taxon>Lactobacillaceae</taxon>
        <taxon>Xylocopilactobacillus</taxon>
    </lineage>
</organism>
<dbReference type="SUPFAM" id="SSF103473">
    <property type="entry name" value="MFS general substrate transporter"/>
    <property type="match status" value="1"/>
</dbReference>
<evidence type="ECO:0000256" key="7">
    <source>
        <dbReference type="SAM" id="MobiDB-lite"/>
    </source>
</evidence>
<dbReference type="Proteomes" id="UP001321804">
    <property type="component" value="Chromosome"/>
</dbReference>
<dbReference type="InterPro" id="IPR006214">
    <property type="entry name" value="Bax_inhibitor_1-related"/>
</dbReference>
<dbReference type="RefSeq" id="WP_317698323.1">
    <property type="nucleotide sequence ID" value="NZ_AP026801.1"/>
</dbReference>
<evidence type="ECO:0000256" key="6">
    <source>
        <dbReference type="RuleBase" id="RU004379"/>
    </source>
</evidence>
<feature type="transmembrane region" description="Helical" evidence="6">
    <location>
        <begin position="189"/>
        <end position="206"/>
    </location>
</feature>
<keyword evidence="3 6" id="KW-0812">Transmembrane</keyword>
<evidence type="ECO:0000256" key="2">
    <source>
        <dbReference type="ARBA" id="ARBA00010350"/>
    </source>
</evidence>
<comment type="similarity">
    <text evidence="2 6">Belongs to the BI1 family.</text>
</comment>
<dbReference type="InterPro" id="IPR036259">
    <property type="entry name" value="MFS_trans_sf"/>
</dbReference>
<dbReference type="Pfam" id="PF01027">
    <property type="entry name" value="Bax1-I"/>
    <property type="match status" value="1"/>
</dbReference>
<keyword evidence="4 6" id="KW-1133">Transmembrane helix</keyword>
<evidence type="ECO:0000256" key="3">
    <source>
        <dbReference type="ARBA" id="ARBA00022692"/>
    </source>
</evidence>
<dbReference type="KEGG" id="xak:KIMC2_09580"/>
<feature type="transmembrane region" description="Helical" evidence="6">
    <location>
        <begin position="135"/>
        <end position="153"/>
    </location>
</feature>
<dbReference type="PANTHER" id="PTHR23291">
    <property type="entry name" value="BAX INHIBITOR-RELATED"/>
    <property type="match status" value="1"/>
</dbReference>
<reference evidence="8 9" key="1">
    <citation type="journal article" date="2023" name="Microbiol. Spectr.">
        <title>Symbiosis of Carpenter Bees with Uncharacterized Lactic Acid Bacteria Showing NAD Auxotrophy.</title>
        <authorList>
            <person name="Kawasaki S."/>
            <person name="Ozawa K."/>
            <person name="Mori T."/>
            <person name="Yamamoto A."/>
            <person name="Ito M."/>
            <person name="Ohkuma M."/>
            <person name="Sakamoto M."/>
            <person name="Matsutani M."/>
        </authorList>
    </citation>
    <scope>NUCLEOTIDE SEQUENCE [LARGE SCALE GENOMIC DNA]</scope>
    <source>
        <strain evidence="8 9">KimC2</strain>
    </source>
</reference>
<evidence type="ECO:0000256" key="1">
    <source>
        <dbReference type="ARBA" id="ARBA00004141"/>
    </source>
</evidence>
<name>A0AAU9D1P9_9LACO</name>
<evidence type="ECO:0000256" key="5">
    <source>
        <dbReference type="ARBA" id="ARBA00023136"/>
    </source>
</evidence>
<sequence length="262" mass="29200">MQNDPYNNNEDRIVGNRDQQTGGPKIRVNSEHDSELSKYFGLVYMIMFAGVAITTFISWLLAYPLRETFVDFLYKGGTFAILLVTFAPLVLVFVMGHNARKDASKTVNLAIFFIMSACYGITLSVTLMASNVGSIVNALGVTAIIFLLMSIVGRNTKNDLQRGRRTAMIILIGVIAISIINIFLRSTMMEWIIDYAILGIFTWLIASDQQNIKTTYYQLQDSGASSTTMSNYATWSALDLYLDVLNIFMVLIEIFGGGNSRN</sequence>
<feature type="transmembrane region" description="Helical" evidence="6">
    <location>
        <begin position="107"/>
        <end position="129"/>
    </location>
</feature>
<dbReference type="EMBL" id="AP026801">
    <property type="protein sequence ID" value="BDR56396.1"/>
    <property type="molecule type" value="Genomic_DNA"/>
</dbReference>
<feature type="region of interest" description="Disordered" evidence="7">
    <location>
        <begin position="1"/>
        <end position="28"/>
    </location>
</feature>
<accession>A0AAU9D1P9</accession>
<evidence type="ECO:0000313" key="9">
    <source>
        <dbReference type="Proteomes" id="UP001321804"/>
    </source>
</evidence>
<feature type="transmembrane region" description="Helical" evidence="6">
    <location>
        <begin position="73"/>
        <end position="95"/>
    </location>
</feature>
<dbReference type="PANTHER" id="PTHR23291:SF50">
    <property type="entry name" value="PROTEIN LIFEGUARD 4"/>
    <property type="match status" value="1"/>
</dbReference>
<dbReference type="AlphaFoldDB" id="A0AAU9D1P9"/>
<keyword evidence="5 6" id="KW-0472">Membrane</keyword>
<dbReference type="CDD" id="cd10432">
    <property type="entry name" value="BI-1-like_bacterial"/>
    <property type="match status" value="1"/>
</dbReference>
<feature type="transmembrane region" description="Helical" evidence="6">
    <location>
        <begin position="165"/>
        <end position="183"/>
    </location>
</feature>
<dbReference type="GO" id="GO:0005886">
    <property type="term" value="C:plasma membrane"/>
    <property type="evidence" value="ECO:0007669"/>
    <property type="project" value="TreeGrafter"/>
</dbReference>
<comment type="subcellular location">
    <subcellularLocation>
        <location evidence="1">Membrane</location>
        <topology evidence="1">Multi-pass membrane protein</topology>
    </subcellularLocation>
</comment>